<evidence type="ECO:0000259" key="23">
    <source>
        <dbReference type="PROSITE" id="PS50280"/>
    </source>
</evidence>
<evidence type="ECO:0000256" key="5">
    <source>
        <dbReference type="ARBA" id="ARBA00022679"/>
    </source>
</evidence>
<feature type="compositionally biased region" description="Polar residues" evidence="21">
    <location>
        <begin position="395"/>
        <end position="404"/>
    </location>
</feature>
<dbReference type="FunFam" id="2.170.270.10:FF:000019">
    <property type="entry name" value="PR domain zinc finger protein 1"/>
    <property type="match status" value="1"/>
</dbReference>
<keyword evidence="4" id="KW-0489">Methyltransferase</keyword>
<sequence length="775" mass="87258">MCGSSQGFKASSHECTKAMLASETSPEGFPMPENQDLDMTLWSEKDFEEKYIYTVKDHHFEEESENSCKTRAERSLPRNLALKRCHNPPEQVLGVISKELIPKGTRFGPFVGECYTNDTLPKDANRKYFWRVFVGRNLHHILDGLNEERSNWMRYVSPARTVEEQNLVACQSGLDIYFFSIKPLLPNQELKVWYCPEFAQRCHYLPLEQLMVNKNEQSNAHEKTSGKRGHSVSEILREEPAKSRLSLPGCLDDSSSRIYVPAVLPLCPSVLYPVQPFSESIYNHGYAPLPPLPPCSPPTAKRQALSISLPTSLHFALQPSQAYRESYVPDHITSAFRHGPFPLPHYSLGLLPHSYSLYSDRLKPPFAVSSNPSPFDNHAMFLNHLTSDCKGLPQVPSSSKSNLKLTIKQKESKDLTSKRTTYLRSSSDDLRVLKSSPRSNAEMDHALPSKAGISPINTELCGSLPSFAPGGCSPPAGMGAPSSCLPSKPTSAIQSITEDALDLRRTKQEGQIIGYKTLSYPLTRENGKIRYECNICKKIFGQLSNLKVHLRVHSGERPFKCQTCNKNFTQLAHLQKHYLVHTGEKPHECKVCHKRFSSTSNLKTHLRLHSGERPYQCKLCPARFTQFIHLKLHKRLHTGERLHRCPHCSCAFLHYCSLQVHLQGFCPLSPSTTCRYSPEELHRFNCEIERFDSSEAAEQLEVLSAGIDMERGNIFDLIKKIQTGVLSHLEGVEGETELSLCKSAKKSCEGQLHRISPLCLNPSRIKLESGCVSET</sequence>
<keyword evidence="3" id="KW-0399">Innate immunity</keyword>
<dbReference type="GO" id="GO:0008270">
    <property type="term" value="F:zinc ion binding"/>
    <property type="evidence" value="ECO:0007669"/>
    <property type="project" value="UniProtKB-KW"/>
</dbReference>
<evidence type="ECO:0000256" key="15">
    <source>
        <dbReference type="ARBA" id="ARBA00023163"/>
    </source>
</evidence>
<dbReference type="GO" id="GO:0045087">
    <property type="term" value="P:innate immune response"/>
    <property type="evidence" value="ECO:0007669"/>
    <property type="project" value="UniProtKB-KW"/>
</dbReference>
<dbReference type="PROSITE" id="PS00028">
    <property type="entry name" value="ZINC_FINGER_C2H2_1"/>
    <property type="match status" value="4"/>
</dbReference>
<evidence type="ECO:0000256" key="8">
    <source>
        <dbReference type="ARBA" id="ARBA00022737"/>
    </source>
</evidence>
<dbReference type="InterPro" id="IPR016608">
    <property type="entry name" value="PRDM1"/>
</dbReference>
<evidence type="ECO:0000256" key="20">
    <source>
        <dbReference type="PROSITE-ProRule" id="PRU00042"/>
    </source>
</evidence>
<reference evidence="24" key="4">
    <citation type="submission" date="2025-09" db="UniProtKB">
        <authorList>
            <consortium name="Ensembl"/>
        </authorList>
    </citation>
    <scope>IDENTIFICATION</scope>
    <source>
        <strain evidence="24">HSOK</strain>
    </source>
</reference>
<evidence type="ECO:0000256" key="6">
    <source>
        <dbReference type="ARBA" id="ARBA00022691"/>
    </source>
</evidence>
<dbReference type="InterPro" id="IPR001214">
    <property type="entry name" value="SET_dom"/>
</dbReference>
<dbReference type="Gene3D" id="2.170.270.10">
    <property type="entry name" value="SET domain"/>
    <property type="match status" value="1"/>
</dbReference>
<keyword evidence="9 20" id="KW-0863">Zinc-finger</keyword>
<evidence type="ECO:0000256" key="21">
    <source>
        <dbReference type="SAM" id="MobiDB-lite"/>
    </source>
</evidence>
<dbReference type="PROSITE" id="PS50280">
    <property type="entry name" value="SET"/>
    <property type="match status" value="1"/>
</dbReference>
<dbReference type="InterPro" id="IPR046341">
    <property type="entry name" value="SET_dom_sf"/>
</dbReference>
<keyword evidence="6" id="KW-0949">S-adenosyl-L-methionine</keyword>
<dbReference type="InterPro" id="IPR044413">
    <property type="entry name" value="PRDM1_PR-SET"/>
</dbReference>
<dbReference type="GO" id="GO:0032259">
    <property type="term" value="P:methylation"/>
    <property type="evidence" value="ECO:0007669"/>
    <property type="project" value="UniProtKB-KW"/>
</dbReference>
<keyword evidence="7" id="KW-0479">Metal-binding</keyword>
<name>A0A3P9HI26_ORYLA</name>
<dbReference type="SUPFAM" id="SSF82199">
    <property type="entry name" value="SET domain"/>
    <property type="match status" value="1"/>
</dbReference>
<evidence type="ECO:0000256" key="18">
    <source>
        <dbReference type="ARBA" id="ARBA00067594"/>
    </source>
</evidence>
<dbReference type="FunFam" id="3.30.160.60:FF:000262">
    <property type="entry name" value="PR domain zinc finger protein 1"/>
    <property type="match status" value="1"/>
</dbReference>
<dbReference type="GO" id="GO:0008168">
    <property type="term" value="F:methyltransferase activity"/>
    <property type="evidence" value="ECO:0007669"/>
    <property type="project" value="UniProtKB-KW"/>
</dbReference>
<reference evidence="24 25" key="2">
    <citation type="submission" date="2017-04" db="EMBL/GenBank/DDBJ databases">
        <title>CpG methylation of centromeres and impact of large insertions on vertebrate speciation.</title>
        <authorList>
            <person name="Ichikawa K."/>
            <person name="Yoshimura J."/>
            <person name="Morishita S."/>
        </authorList>
    </citation>
    <scope>NUCLEOTIDE SEQUENCE</scope>
    <source>
        <strain evidence="24 25">HSOK</strain>
    </source>
</reference>
<evidence type="ECO:0000256" key="12">
    <source>
        <dbReference type="ARBA" id="ARBA00023015"/>
    </source>
</evidence>
<dbReference type="FunFam" id="3.30.160.60:FF:000748">
    <property type="entry name" value="PR domain zinc finger protein"/>
    <property type="match status" value="1"/>
</dbReference>
<dbReference type="GO" id="GO:0045165">
    <property type="term" value="P:cell fate commitment"/>
    <property type="evidence" value="ECO:0007669"/>
    <property type="project" value="UniProtKB-UniRule"/>
</dbReference>
<dbReference type="GO" id="GO:0005634">
    <property type="term" value="C:nucleus"/>
    <property type="evidence" value="ECO:0007669"/>
    <property type="project" value="UniProtKB-SubCell"/>
</dbReference>
<comment type="subcellular location">
    <subcellularLocation>
        <location evidence="19">Nucleus</location>
    </subcellularLocation>
    <subcellularLocation>
        <location evidence="19">Cytoplasm</location>
    </subcellularLocation>
</comment>
<dbReference type="AlphaFoldDB" id="A0A3P9HI26"/>
<dbReference type="Pfam" id="PF00096">
    <property type="entry name" value="zf-C2H2"/>
    <property type="match status" value="3"/>
</dbReference>
<dbReference type="GO" id="GO:0002250">
    <property type="term" value="P:adaptive immune response"/>
    <property type="evidence" value="ECO:0007669"/>
    <property type="project" value="UniProtKB-KW"/>
</dbReference>
<feature type="compositionally biased region" description="Basic and acidic residues" evidence="21">
    <location>
        <begin position="408"/>
        <end position="417"/>
    </location>
</feature>
<dbReference type="PANTHER" id="PTHR16515:SF68">
    <property type="entry name" value="PR DOMAIN ZINC FINGER PROTEIN 1"/>
    <property type="match status" value="1"/>
</dbReference>
<keyword evidence="10" id="KW-0862">Zinc</keyword>
<dbReference type="PIRSF" id="PIRSF013212">
    <property type="entry name" value="PRDM1"/>
    <property type="match status" value="1"/>
</dbReference>
<keyword evidence="15" id="KW-0804">Transcription</keyword>
<dbReference type="EC" id="2.1.1.-" evidence="19"/>
<dbReference type="PANTHER" id="PTHR16515">
    <property type="entry name" value="PR DOMAIN ZINC FINGER PROTEIN"/>
    <property type="match status" value="1"/>
</dbReference>
<dbReference type="SUPFAM" id="SSF57667">
    <property type="entry name" value="beta-beta-alpha zinc fingers"/>
    <property type="match status" value="3"/>
</dbReference>
<evidence type="ECO:0000256" key="9">
    <source>
        <dbReference type="ARBA" id="ARBA00022771"/>
    </source>
</evidence>
<evidence type="ECO:0000256" key="14">
    <source>
        <dbReference type="ARBA" id="ARBA00023130"/>
    </source>
</evidence>
<dbReference type="InterPro" id="IPR036236">
    <property type="entry name" value="Znf_C2H2_sf"/>
</dbReference>
<keyword evidence="14" id="KW-1064">Adaptive immunity</keyword>
<evidence type="ECO:0000256" key="1">
    <source>
        <dbReference type="ARBA" id="ARBA00022491"/>
    </source>
</evidence>
<proteinExistence type="inferred from homology"/>
<dbReference type="GO" id="GO:0005737">
    <property type="term" value="C:cytoplasm"/>
    <property type="evidence" value="ECO:0007669"/>
    <property type="project" value="UniProtKB-SubCell"/>
</dbReference>
<reference evidence="24" key="3">
    <citation type="submission" date="2025-08" db="UniProtKB">
        <authorList>
            <consortium name="Ensembl"/>
        </authorList>
    </citation>
    <scope>IDENTIFICATION</scope>
    <source>
        <strain evidence="24">HSOK</strain>
    </source>
</reference>
<dbReference type="FunFam" id="3.30.160.60:FF:000211">
    <property type="entry name" value="PR domain zinc finger protein 1"/>
    <property type="match status" value="1"/>
</dbReference>
<evidence type="ECO:0000256" key="10">
    <source>
        <dbReference type="ARBA" id="ARBA00022833"/>
    </source>
</evidence>
<comment type="similarity">
    <text evidence="19">Belongs to the class V-like SAM-binding methyltransferase superfamily.</text>
</comment>
<comment type="function">
    <text evidence="19">Transcription factor that mediates a transcriptional program in various innate and adaptive immune tissue-resident lymphocyte T cell types such as tissue-resident memory T (Trm), natural killer (trNK) and natural killer T (NKT) cells and negatively regulates gene expression of proteins that promote the egress of tissue-resident T-cell populations from non-lymphoid organs. Plays a role in the development, retention and long-term establishment of adaptive and innate tissue-resident lymphocyte T cell types in non-lymphoid organs, such as the skin and gut, but also in other nonbarrier tissues like liver and kidney, and therefore may provide immediate immunological protection against reactivating infections or viral reinfection. Binds specifically to the PRDI element in the promoter of the beta-interferon gene. Drives the maturation of B-lymphocytes into Ig secreting cells. Associates with the transcriptional repressor ZNF683 to chromatin at gene promoter regions.</text>
</comment>
<evidence type="ECO:0000256" key="16">
    <source>
        <dbReference type="ARBA" id="ARBA00023242"/>
    </source>
</evidence>
<keyword evidence="5" id="KW-0808">Transferase</keyword>
<evidence type="ECO:0000256" key="17">
    <source>
        <dbReference type="ARBA" id="ARBA00063130"/>
    </source>
</evidence>
<evidence type="ECO:0000256" key="19">
    <source>
        <dbReference type="PIRNR" id="PIRNR013212"/>
    </source>
</evidence>
<protein>
    <recommendedName>
        <fullName evidence="18 19">PR domain zinc finger protein 1</fullName>
        <ecNumber evidence="19">2.1.1.-</ecNumber>
    </recommendedName>
</protein>
<evidence type="ECO:0000256" key="13">
    <source>
        <dbReference type="ARBA" id="ARBA00023125"/>
    </source>
</evidence>
<organism evidence="24 25">
    <name type="scientific">Oryzias latipes</name>
    <name type="common">Japanese rice fish</name>
    <name type="synonym">Japanese killifish</name>
    <dbReference type="NCBI Taxonomy" id="8090"/>
    <lineage>
        <taxon>Eukaryota</taxon>
        <taxon>Metazoa</taxon>
        <taxon>Chordata</taxon>
        <taxon>Craniata</taxon>
        <taxon>Vertebrata</taxon>
        <taxon>Euteleostomi</taxon>
        <taxon>Actinopterygii</taxon>
        <taxon>Neopterygii</taxon>
        <taxon>Teleostei</taxon>
        <taxon>Neoteleostei</taxon>
        <taxon>Acanthomorphata</taxon>
        <taxon>Ovalentaria</taxon>
        <taxon>Atherinomorphae</taxon>
        <taxon>Beloniformes</taxon>
        <taxon>Adrianichthyidae</taxon>
        <taxon>Oryziinae</taxon>
        <taxon>Oryzias</taxon>
    </lineage>
</organism>
<dbReference type="SMART" id="SM00355">
    <property type="entry name" value="ZnF_C2H2"/>
    <property type="match status" value="5"/>
</dbReference>
<feature type="domain" description="C2H2-type" evidence="22">
    <location>
        <begin position="587"/>
        <end position="614"/>
    </location>
</feature>
<evidence type="ECO:0000256" key="11">
    <source>
        <dbReference type="ARBA" id="ARBA00022859"/>
    </source>
</evidence>
<feature type="domain" description="SET" evidence="23">
    <location>
        <begin position="78"/>
        <end position="195"/>
    </location>
</feature>
<dbReference type="FunFam" id="3.30.160.60:FF:000132">
    <property type="entry name" value="PR domain zinc finger protein 1"/>
    <property type="match status" value="1"/>
</dbReference>
<feature type="domain" description="C2H2-type" evidence="22">
    <location>
        <begin position="531"/>
        <end position="558"/>
    </location>
</feature>
<reference key="1">
    <citation type="journal article" date="2007" name="Nature">
        <title>The medaka draft genome and insights into vertebrate genome evolution.</title>
        <authorList>
            <person name="Kasahara M."/>
            <person name="Naruse K."/>
            <person name="Sasaki S."/>
            <person name="Nakatani Y."/>
            <person name="Qu W."/>
            <person name="Ahsan B."/>
            <person name="Yamada T."/>
            <person name="Nagayasu Y."/>
            <person name="Doi K."/>
            <person name="Kasai Y."/>
            <person name="Jindo T."/>
            <person name="Kobayashi D."/>
            <person name="Shimada A."/>
            <person name="Toyoda A."/>
            <person name="Kuroki Y."/>
            <person name="Fujiyama A."/>
            <person name="Sasaki T."/>
            <person name="Shimizu A."/>
            <person name="Asakawa S."/>
            <person name="Shimizu N."/>
            <person name="Hashimoto S."/>
            <person name="Yang J."/>
            <person name="Lee Y."/>
            <person name="Matsushima K."/>
            <person name="Sugano S."/>
            <person name="Sakaizumi M."/>
            <person name="Narita T."/>
            <person name="Ohishi K."/>
            <person name="Haga S."/>
            <person name="Ohta F."/>
            <person name="Nomoto H."/>
            <person name="Nogata K."/>
            <person name="Morishita T."/>
            <person name="Endo T."/>
            <person name="Shin-I T."/>
            <person name="Takeda H."/>
            <person name="Morishita S."/>
            <person name="Kohara Y."/>
        </authorList>
    </citation>
    <scope>NUCLEOTIDE SEQUENCE [LARGE SCALE GENOMIC DNA]</scope>
    <source>
        <strain>Hd-rR</strain>
    </source>
</reference>
<dbReference type="Ensembl" id="ENSORLT00015002766.1">
    <property type="protein sequence ID" value="ENSORLP00015007289.1"/>
    <property type="gene ID" value="ENSORLG00015008133.1"/>
</dbReference>
<keyword evidence="1" id="KW-0678">Repressor</keyword>
<dbReference type="SMART" id="SM00317">
    <property type="entry name" value="SET"/>
    <property type="match status" value="1"/>
</dbReference>
<evidence type="ECO:0000313" key="24">
    <source>
        <dbReference type="Ensembl" id="ENSORLP00015007289.1"/>
    </source>
</evidence>
<dbReference type="PROSITE" id="PS50157">
    <property type="entry name" value="ZINC_FINGER_C2H2_2"/>
    <property type="match status" value="4"/>
</dbReference>
<keyword evidence="8" id="KW-0677">Repeat</keyword>
<evidence type="ECO:0000256" key="3">
    <source>
        <dbReference type="ARBA" id="ARBA00022588"/>
    </source>
</evidence>
<evidence type="ECO:0000256" key="7">
    <source>
        <dbReference type="ARBA" id="ARBA00022723"/>
    </source>
</evidence>
<dbReference type="CDD" id="cd19187">
    <property type="entry name" value="PR-SET_PRDM1"/>
    <property type="match status" value="1"/>
</dbReference>
<dbReference type="InterPro" id="IPR050331">
    <property type="entry name" value="Zinc_finger"/>
</dbReference>
<feature type="domain" description="C2H2-type" evidence="22">
    <location>
        <begin position="615"/>
        <end position="642"/>
    </location>
</feature>
<keyword evidence="13" id="KW-0238">DNA-binding</keyword>
<feature type="domain" description="C2H2-type" evidence="22">
    <location>
        <begin position="559"/>
        <end position="586"/>
    </location>
</feature>
<comment type="subunit">
    <text evidence="17">Interacts with PRMT5. Interacts with FBXO10. Interacts with FBXO11. Interacts with multiple nuclear sumoylation E3 ligases, including CBX4, PIAS1, PIAS2, PIAS3, PIAS4, PML and RNF4, but not RANBP2. Interacts with LDB1, SMARCD3 and SMARCC1. Interacts with EEIG1; following TNFSF11/RANKL stimulation in bone marrow-derived macrophages, the interaction promotes the binding of PRDM1/BLIMP1 to the gene promoter of IRF8.</text>
</comment>
<keyword evidence="2" id="KW-1017">Isopeptide bond</keyword>
<keyword evidence="16" id="KW-0539">Nucleus</keyword>
<dbReference type="Gene3D" id="3.30.160.60">
    <property type="entry name" value="Classic Zinc Finger"/>
    <property type="match status" value="4"/>
</dbReference>
<feature type="region of interest" description="Disordered" evidence="21">
    <location>
        <begin position="393"/>
        <end position="420"/>
    </location>
</feature>
<evidence type="ECO:0000256" key="2">
    <source>
        <dbReference type="ARBA" id="ARBA00022499"/>
    </source>
</evidence>
<dbReference type="Proteomes" id="UP000265200">
    <property type="component" value="Chromosome 24"/>
</dbReference>
<evidence type="ECO:0000313" key="25">
    <source>
        <dbReference type="Proteomes" id="UP000265200"/>
    </source>
</evidence>
<dbReference type="GO" id="GO:0001227">
    <property type="term" value="F:DNA-binding transcription repressor activity, RNA polymerase II-specific"/>
    <property type="evidence" value="ECO:0007669"/>
    <property type="project" value="InterPro"/>
</dbReference>
<accession>A0A3P9HI26</accession>
<evidence type="ECO:0000256" key="4">
    <source>
        <dbReference type="ARBA" id="ARBA00022603"/>
    </source>
</evidence>
<dbReference type="InterPro" id="IPR013087">
    <property type="entry name" value="Znf_C2H2_type"/>
</dbReference>
<dbReference type="GO" id="GO:0000977">
    <property type="term" value="F:RNA polymerase II transcription regulatory region sequence-specific DNA binding"/>
    <property type="evidence" value="ECO:0007669"/>
    <property type="project" value="UniProtKB-UniRule"/>
</dbReference>
<keyword evidence="11" id="KW-0391">Immunity</keyword>
<evidence type="ECO:0000259" key="22">
    <source>
        <dbReference type="PROSITE" id="PS50157"/>
    </source>
</evidence>
<keyword evidence="12" id="KW-0805">Transcription regulation</keyword>
<dbReference type="Pfam" id="PF21549">
    <property type="entry name" value="PRDM2_PR"/>
    <property type="match status" value="1"/>
</dbReference>